<reference evidence="1 2" key="1">
    <citation type="submission" date="2016-06" db="EMBL/GenBank/DDBJ databases">
        <authorList>
            <person name="Kjaerup R.B."/>
            <person name="Dalgaard T.S."/>
            <person name="Juul-Madsen H.R."/>
        </authorList>
    </citation>
    <scope>NUCLEOTIDE SEQUENCE [LARGE SCALE GENOMIC DNA]</scope>
    <source>
        <strain evidence="1 2">DSM 43818</strain>
    </source>
</reference>
<protein>
    <submittedName>
        <fullName evidence="1">Uncharacterized protein</fullName>
    </submittedName>
</protein>
<keyword evidence="2" id="KW-1185">Reference proteome</keyword>
<dbReference type="EMBL" id="FMHT01000003">
    <property type="protein sequence ID" value="SCL21184.1"/>
    <property type="molecule type" value="Genomic_DNA"/>
</dbReference>
<gene>
    <name evidence="1" type="ORF">GA0070616_2229</name>
</gene>
<evidence type="ECO:0000313" key="2">
    <source>
        <dbReference type="Proteomes" id="UP000199699"/>
    </source>
</evidence>
<dbReference type="AlphaFoldDB" id="A0A1C6RVN3"/>
<dbReference type="Proteomes" id="UP000199699">
    <property type="component" value="Unassembled WGS sequence"/>
</dbReference>
<sequence>MTFSEDMQRYLEDIDVTVHVMSRISKLLNFTQDLLPEGQSISRIFISETAGKEGRIYEAAWFFTSGFISEAHHFLTDDEVDFFQFTENIILLNIKKADFEPGEENDSSARMRIKFSGGGGRGSNVGGELKATGKNCDYLYRIAKEILLPNTMRST</sequence>
<accession>A0A1C6RVN3</accession>
<proteinExistence type="predicted"/>
<organism evidence="1 2">
    <name type="scientific">Micromonospora nigra</name>
    <dbReference type="NCBI Taxonomy" id="145857"/>
    <lineage>
        <taxon>Bacteria</taxon>
        <taxon>Bacillati</taxon>
        <taxon>Actinomycetota</taxon>
        <taxon>Actinomycetes</taxon>
        <taxon>Micromonosporales</taxon>
        <taxon>Micromonosporaceae</taxon>
        <taxon>Micromonospora</taxon>
    </lineage>
</organism>
<name>A0A1C6RVN3_9ACTN</name>
<evidence type="ECO:0000313" key="1">
    <source>
        <dbReference type="EMBL" id="SCL21184.1"/>
    </source>
</evidence>